<proteinExistence type="predicted"/>
<dbReference type="Proteomes" id="UP000235670">
    <property type="component" value="Unassembled WGS sequence"/>
</dbReference>
<keyword evidence="1" id="KW-0472">Membrane</keyword>
<feature type="transmembrane region" description="Helical" evidence="1">
    <location>
        <begin position="49"/>
        <end position="67"/>
    </location>
</feature>
<dbReference type="OrthoDB" id="2990773at2"/>
<dbReference type="AlphaFoldDB" id="A0A2N6SD92"/>
<evidence type="ECO:0000313" key="2">
    <source>
        <dbReference type="EMBL" id="PMC51886.1"/>
    </source>
</evidence>
<evidence type="ECO:0000313" key="3">
    <source>
        <dbReference type="Proteomes" id="UP000235670"/>
    </source>
</evidence>
<keyword evidence="1" id="KW-1133">Transmembrane helix</keyword>
<comment type="caution">
    <text evidence="2">The sequence shown here is derived from an EMBL/GenBank/DDBJ whole genome shotgun (WGS) entry which is preliminary data.</text>
</comment>
<protein>
    <submittedName>
        <fullName evidence="2">Uncharacterized protein</fullName>
    </submittedName>
</protein>
<accession>A0A2N6SD92</accession>
<evidence type="ECO:0000256" key="1">
    <source>
        <dbReference type="SAM" id="Phobius"/>
    </source>
</evidence>
<keyword evidence="1" id="KW-0812">Transmembrane</keyword>
<dbReference type="EMBL" id="PNGT01000009">
    <property type="protein sequence ID" value="PMC51886.1"/>
    <property type="molecule type" value="Genomic_DNA"/>
</dbReference>
<dbReference type="STRING" id="84135.GCA_001052115_01589"/>
<feature type="transmembrane region" description="Helical" evidence="1">
    <location>
        <begin position="21"/>
        <end position="43"/>
    </location>
</feature>
<name>A0A2N6SD92_9BACL</name>
<dbReference type="RefSeq" id="WP_102190182.1">
    <property type="nucleotide sequence ID" value="NZ_PNGT01000009.1"/>
</dbReference>
<gene>
    <name evidence="2" type="ORF">CJ218_07750</name>
</gene>
<organism evidence="2 3">
    <name type="scientific">Gemella sanguinis</name>
    <dbReference type="NCBI Taxonomy" id="84135"/>
    <lineage>
        <taxon>Bacteria</taxon>
        <taxon>Bacillati</taxon>
        <taxon>Bacillota</taxon>
        <taxon>Bacilli</taxon>
        <taxon>Bacillales</taxon>
        <taxon>Gemellaceae</taxon>
        <taxon>Gemella</taxon>
    </lineage>
</organism>
<sequence>MDEKLEDKYDFKTLQKRKTSLVYNFILVYIVFLFAAGFTQMTLGYSDTVAFIIFVIVCLILVVYFATKRQKIENLIALKLLNDLELADFMDFMHEQHKNKKLTRNSLYYNYMALVELIYGNFDKSEEYLSKVKLTQSGYIRGALRGTEIWYHYTRFMLNIFTEKEFDLEELKKQLVKTVSKNQEAVQMYNNKLDNIYKVLVLKEPADNFKEELNDNIVECSKVFNYYFYLCNEVLKENKEEANKYIDLLLKYNENYYVVRKAREIREKN</sequence>
<reference evidence="2 3" key="1">
    <citation type="submission" date="2017-09" db="EMBL/GenBank/DDBJ databases">
        <title>Bacterial strain isolated from the female urinary microbiota.</title>
        <authorList>
            <person name="Thomas-White K."/>
            <person name="Kumar N."/>
            <person name="Forster S."/>
            <person name="Putonti C."/>
            <person name="Lawley T."/>
            <person name="Wolfe A.J."/>
        </authorList>
    </citation>
    <scope>NUCLEOTIDE SEQUENCE [LARGE SCALE GENOMIC DNA]</scope>
    <source>
        <strain evidence="2 3">UMB0186</strain>
    </source>
</reference>